<feature type="transmembrane region" description="Helical" evidence="1">
    <location>
        <begin position="12"/>
        <end position="33"/>
    </location>
</feature>
<reference evidence="2 3" key="1">
    <citation type="submission" date="2016-07" db="EMBL/GenBank/DDBJ databases">
        <title>Multiple horizontal gene transfer events from other fungi enriched the ability of initially mycotrophic Trichoderma (Ascomycota) to feed on dead plant biomass.</title>
        <authorList>
            <consortium name="DOE Joint Genome Institute"/>
            <person name="Aerts A."/>
            <person name="Atanasova L."/>
            <person name="Chenthamara K."/>
            <person name="Zhang J."/>
            <person name="Grujic M."/>
            <person name="Henrissat B."/>
            <person name="Kuo A."/>
            <person name="Salamov A."/>
            <person name="Lipzen A."/>
            <person name="Labutti K."/>
            <person name="Barry K."/>
            <person name="Miao Y."/>
            <person name="Rahimi M.J."/>
            <person name="Shen Q."/>
            <person name="Grigoriev I.V."/>
            <person name="Kubicek C.P."/>
            <person name="Druzhinina I.S."/>
        </authorList>
    </citation>
    <scope>NUCLEOTIDE SEQUENCE [LARGE SCALE GENOMIC DNA]</scope>
    <source>
        <strain evidence="2 3">CBS 226.95</strain>
    </source>
</reference>
<dbReference type="GeneID" id="36623865"/>
<accession>A0A2T4ABH5</accession>
<organism evidence="2 3">
    <name type="scientific">Trichoderma harzianum CBS 226.95</name>
    <dbReference type="NCBI Taxonomy" id="983964"/>
    <lineage>
        <taxon>Eukaryota</taxon>
        <taxon>Fungi</taxon>
        <taxon>Dikarya</taxon>
        <taxon>Ascomycota</taxon>
        <taxon>Pezizomycotina</taxon>
        <taxon>Sordariomycetes</taxon>
        <taxon>Hypocreomycetidae</taxon>
        <taxon>Hypocreales</taxon>
        <taxon>Hypocreaceae</taxon>
        <taxon>Trichoderma</taxon>
    </lineage>
</organism>
<dbReference type="EMBL" id="KZ679681">
    <property type="protein sequence ID" value="PTB54268.1"/>
    <property type="molecule type" value="Genomic_DNA"/>
</dbReference>
<dbReference type="AlphaFoldDB" id="A0A2T4ABH5"/>
<sequence length="76" mass="8517">MDPSLIQLQKVYIPLVSTTIFIFISSHILLAIFPQSQPLQLYSSGLGYYNYIPLVSAIRAISLYHLISSPTWGTES</sequence>
<keyword evidence="1" id="KW-0812">Transmembrane</keyword>
<dbReference type="Proteomes" id="UP000241690">
    <property type="component" value="Unassembled WGS sequence"/>
</dbReference>
<proteinExistence type="predicted"/>
<evidence type="ECO:0000256" key="1">
    <source>
        <dbReference type="SAM" id="Phobius"/>
    </source>
</evidence>
<evidence type="ECO:0000313" key="3">
    <source>
        <dbReference type="Proteomes" id="UP000241690"/>
    </source>
</evidence>
<protein>
    <submittedName>
        <fullName evidence="2">Uncharacterized protein</fullName>
    </submittedName>
</protein>
<feature type="transmembrane region" description="Helical" evidence="1">
    <location>
        <begin position="48"/>
        <end position="67"/>
    </location>
</feature>
<name>A0A2T4ABH5_TRIHA</name>
<dbReference type="RefSeq" id="XP_024773945.1">
    <property type="nucleotide sequence ID" value="XM_024915298.1"/>
</dbReference>
<keyword evidence="1" id="KW-1133">Transmembrane helix</keyword>
<gene>
    <name evidence="2" type="ORF">M431DRAFT_453900</name>
</gene>
<keyword evidence="1" id="KW-0472">Membrane</keyword>
<keyword evidence="3" id="KW-1185">Reference proteome</keyword>
<evidence type="ECO:0000313" key="2">
    <source>
        <dbReference type="EMBL" id="PTB54268.1"/>
    </source>
</evidence>